<reference evidence="1" key="2">
    <citation type="submission" date="2023-05" db="EMBL/GenBank/DDBJ databases">
        <authorList>
            <consortium name="Lawrence Berkeley National Laboratory"/>
            <person name="Steindorff A."/>
            <person name="Hensen N."/>
            <person name="Bonometti L."/>
            <person name="Westerberg I."/>
            <person name="Brannstrom I.O."/>
            <person name="Guillou S."/>
            <person name="Cros-Aarteil S."/>
            <person name="Calhoun S."/>
            <person name="Haridas S."/>
            <person name="Kuo A."/>
            <person name="Mondo S."/>
            <person name="Pangilinan J."/>
            <person name="Riley R."/>
            <person name="Labutti K."/>
            <person name="Andreopoulos B."/>
            <person name="Lipzen A."/>
            <person name="Chen C."/>
            <person name="Yanf M."/>
            <person name="Daum C."/>
            <person name="Ng V."/>
            <person name="Clum A."/>
            <person name="Ohm R."/>
            <person name="Martin F."/>
            <person name="Silar P."/>
            <person name="Natvig D."/>
            <person name="Lalanne C."/>
            <person name="Gautier V."/>
            <person name="Ament-Velasquez S.L."/>
            <person name="Kruys A."/>
            <person name="Hutchinson M.I."/>
            <person name="Powell A.J."/>
            <person name="Barry K."/>
            <person name="Miller A.N."/>
            <person name="Grigoriev I.V."/>
            <person name="Debuchy R."/>
            <person name="Gladieux P."/>
            <person name="Thoren M.H."/>
            <person name="Johannesson H."/>
        </authorList>
    </citation>
    <scope>NUCLEOTIDE SEQUENCE</scope>
    <source>
        <strain evidence="1">CBS 990.96</strain>
    </source>
</reference>
<accession>A0AAN6YL34</accession>
<sequence length="536" mass="60500">MTAYDVYNWCETKPGVWQREADEAEIFHTTCIKFLQPETGERAINILFHVSLTVPVPEETDFDATSELFDESIHIAWARLRHDMPGLSTYAVFDVANQKWLRTYESIAGQRRRDIWLRQTFNTVENGQTFAEWANTARTTSLIATLDVITPPQSSSSEIHRDLGLRIDHDLIDGTGGFQVLNALIHHISAAFNEGPKAKLPIFDDSEVVRLSPPARVALRAPEKLELKGEGVQIIKPPASQIENARIPILNMKPGGVNTGRPRFLRRTLSAQQSVKLIKACKAAGASPAHATHTAMAMAVRDFHGQVHPGSEGKQVQYYGTVLRNERARCTPPYNTSAHSATLYFSFYSRGLTIAMPSLILKTGKERNAQFSRYLQETTDFYAQVKDDKLQAAASPFIFAKMTPKLTFPTTADDPLEWRRLNPLPVKDPKEGGTAWLSSLGVLDRIVDRQVGRIRVEDPWLMSVCLNSGLSIFLATYKGKLGTVLVYNDTWHTEEEAEWWLNRCLEIQLGWADGFEETEYDGQKNYLDMLRLRLYN</sequence>
<proteinExistence type="predicted"/>
<dbReference type="InterPro" id="IPR023213">
    <property type="entry name" value="CAT-like_dom_sf"/>
</dbReference>
<dbReference type="PANTHER" id="PTHR42034">
    <property type="entry name" value="CHROMOSOME 7, WHOLE GENOME SHOTGUN SEQUENCE-RELATED"/>
    <property type="match status" value="1"/>
</dbReference>
<name>A0AAN6YL34_9PEZI</name>
<keyword evidence="2" id="KW-1185">Reference proteome</keyword>
<gene>
    <name evidence="1" type="ORF">QBC38DRAFT_525150</name>
</gene>
<evidence type="ECO:0000313" key="2">
    <source>
        <dbReference type="Proteomes" id="UP001301958"/>
    </source>
</evidence>
<dbReference type="AlphaFoldDB" id="A0AAN6YL34"/>
<organism evidence="1 2">
    <name type="scientific">Podospora fimiseda</name>
    <dbReference type="NCBI Taxonomy" id="252190"/>
    <lineage>
        <taxon>Eukaryota</taxon>
        <taxon>Fungi</taxon>
        <taxon>Dikarya</taxon>
        <taxon>Ascomycota</taxon>
        <taxon>Pezizomycotina</taxon>
        <taxon>Sordariomycetes</taxon>
        <taxon>Sordariomycetidae</taxon>
        <taxon>Sordariales</taxon>
        <taxon>Podosporaceae</taxon>
        <taxon>Podospora</taxon>
    </lineage>
</organism>
<dbReference type="PANTHER" id="PTHR42034:SF1">
    <property type="entry name" value="CONDENSATION DOMAIN-CONTAINING PROTEIN"/>
    <property type="match status" value="1"/>
</dbReference>
<dbReference type="Proteomes" id="UP001301958">
    <property type="component" value="Unassembled WGS sequence"/>
</dbReference>
<dbReference type="Gene3D" id="3.30.559.30">
    <property type="entry name" value="Nonribosomal peptide synthetase, condensation domain"/>
    <property type="match status" value="1"/>
</dbReference>
<dbReference type="EMBL" id="MU865661">
    <property type="protein sequence ID" value="KAK4220706.1"/>
    <property type="molecule type" value="Genomic_DNA"/>
</dbReference>
<evidence type="ECO:0000313" key="1">
    <source>
        <dbReference type="EMBL" id="KAK4220706.1"/>
    </source>
</evidence>
<protein>
    <submittedName>
        <fullName evidence="1">Uncharacterized protein</fullName>
    </submittedName>
</protein>
<dbReference type="Gene3D" id="3.30.559.10">
    <property type="entry name" value="Chloramphenicol acetyltransferase-like domain"/>
    <property type="match status" value="1"/>
</dbReference>
<reference evidence="1" key="1">
    <citation type="journal article" date="2023" name="Mol. Phylogenet. Evol.">
        <title>Genome-scale phylogeny and comparative genomics of the fungal order Sordariales.</title>
        <authorList>
            <person name="Hensen N."/>
            <person name="Bonometti L."/>
            <person name="Westerberg I."/>
            <person name="Brannstrom I.O."/>
            <person name="Guillou S."/>
            <person name="Cros-Aarteil S."/>
            <person name="Calhoun S."/>
            <person name="Haridas S."/>
            <person name="Kuo A."/>
            <person name="Mondo S."/>
            <person name="Pangilinan J."/>
            <person name="Riley R."/>
            <person name="LaButti K."/>
            <person name="Andreopoulos B."/>
            <person name="Lipzen A."/>
            <person name="Chen C."/>
            <person name="Yan M."/>
            <person name="Daum C."/>
            <person name="Ng V."/>
            <person name="Clum A."/>
            <person name="Steindorff A."/>
            <person name="Ohm R.A."/>
            <person name="Martin F."/>
            <person name="Silar P."/>
            <person name="Natvig D.O."/>
            <person name="Lalanne C."/>
            <person name="Gautier V."/>
            <person name="Ament-Velasquez S.L."/>
            <person name="Kruys A."/>
            <person name="Hutchinson M.I."/>
            <person name="Powell A.J."/>
            <person name="Barry K."/>
            <person name="Miller A.N."/>
            <person name="Grigoriev I.V."/>
            <person name="Debuchy R."/>
            <person name="Gladieux P."/>
            <person name="Hiltunen Thoren M."/>
            <person name="Johannesson H."/>
        </authorList>
    </citation>
    <scope>NUCLEOTIDE SEQUENCE</scope>
    <source>
        <strain evidence="1">CBS 990.96</strain>
    </source>
</reference>
<comment type="caution">
    <text evidence="1">The sequence shown here is derived from an EMBL/GenBank/DDBJ whole genome shotgun (WGS) entry which is preliminary data.</text>
</comment>